<dbReference type="PANTHER" id="PTHR22950:SF458">
    <property type="entry name" value="SODIUM-COUPLED NEUTRAL AMINO ACID TRANSPORTER 11-RELATED"/>
    <property type="match status" value="1"/>
</dbReference>
<feature type="transmembrane region" description="Helical" evidence="8">
    <location>
        <begin position="139"/>
        <end position="161"/>
    </location>
</feature>
<evidence type="ECO:0000256" key="8">
    <source>
        <dbReference type="SAM" id="Phobius"/>
    </source>
</evidence>
<proteinExistence type="inferred from homology"/>
<evidence type="ECO:0000256" key="1">
    <source>
        <dbReference type="ARBA" id="ARBA00004141"/>
    </source>
</evidence>
<protein>
    <recommendedName>
        <fullName evidence="9">Amino acid transporter transmembrane domain-containing protein</fullName>
    </recommendedName>
</protein>
<feature type="transmembrane region" description="Helical" evidence="8">
    <location>
        <begin position="461"/>
        <end position="482"/>
    </location>
</feature>
<dbReference type="PANTHER" id="PTHR22950">
    <property type="entry name" value="AMINO ACID TRANSPORTER"/>
    <property type="match status" value="1"/>
</dbReference>
<reference evidence="11" key="1">
    <citation type="journal article" date="2010" name="Genome Biol.">
        <title>Genome sequence of the necrotrophic plant pathogen Pythium ultimum reveals original pathogenicity mechanisms and effector repertoire.</title>
        <authorList>
            <person name="Levesque C.A."/>
            <person name="Brouwer H."/>
            <person name="Cano L."/>
            <person name="Hamilton J.P."/>
            <person name="Holt C."/>
            <person name="Huitema E."/>
            <person name="Raffaele S."/>
            <person name="Robideau G.P."/>
            <person name="Thines M."/>
            <person name="Win J."/>
            <person name="Zerillo M.M."/>
            <person name="Beakes G.W."/>
            <person name="Boore J.L."/>
            <person name="Busam D."/>
            <person name="Dumas B."/>
            <person name="Ferriera S."/>
            <person name="Fuerstenberg S.I."/>
            <person name="Gachon C.M."/>
            <person name="Gaulin E."/>
            <person name="Govers F."/>
            <person name="Grenville-Briggs L."/>
            <person name="Horner N."/>
            <person name="Hostetler J."/>
            <person name="Jiang R.H."/>
            <person name="Johnson J."/>
            <person name="Krajaejun T."/>
            <person name="Lin H."/>
            <person name="Meijer H.J."/>
            <person name="Moore B."/>
            <person name="Morris P."/>
            <person name="Phuntmart V."/>
            <person name="Puiu D."/>
            <person name="Shetty J."/>
            <person name="Stajich J.E."/>
            <person name="Tripathy S."/>
            <person name="Wawra S."/>
            <person name="van West P."/>
            <person name="Whitty B.R."/>
            <person name="Coutinho P.M."/>
            <person name="Henrissat B."/>
            <person name="Martin F."/>
            <person name="Thomas P.D."/>
            <person name="Tyler B.M."/>
            <person name="De Vries R.P."/>
            <person name="Kamoun S."/>
            <person name="Yandell M."/>
            <person name="Tisserat N."/>
            <person name="Buell C.R."/>
        </authorList>
    </citation>
    <scope>NUCLEOTIDE SEQUENCE</scope>
    <source>
        <strain evidence="11">DAOM:BR144</strain>
    </source>
</reference>
<dbReference type="InterPro" id="IPR013057">
    <property type="entry name" value="AA_transpt_TM"/>
</dbReference>
<evidence type="ECO:0000313" key="11">
    <source>
        <dbReference type="Proteomes" id="UP000019132"/>
    </source>
</evidence>
<feature type="transmembrane region" description="Helical" evidence="8">
    <location>
        <begin position="264"/>
        <end position="284"/>
    </location>
</feature>
<keyword evidence="3" id="KW-0813">Transport</keyword>
<keyword evidence="5" id="KW-0029">Amino-acid transport</keyword>
<feature type="transmembrane region" description="Helical" evidence="8">
    <location>
        <begin position="349"/>
        <end position="369"/>
    </location>
</feature>
<dbReference type="GO" id="GO:0016020">
    <property type="term" value="C:membrane"/>
    <property type="evidence" value="ECO:0007669"/>
    <property type="project" value="UniProtKB-SubCell"/>
</dbReference>
<reference evidence="11" key="2">
    <citation type="submission" date="2010-04" db="EMBL/GenBank/DDBJ databases">
        <authorList>
            <person name="Buell R."/>
            <person name="Hamilton J."/>
            <person name="Hostetler J."/>
        </authorList>
    </citation>
    <scope>NUCLEOTIDE SEQUENCE [LARGE SCALE GENOMIC DNA]</scope>
    <source>
        <strain evidence="11">DAOM:BR144</strain>
    </source>
</reference>
<evidence type="ECO:0000256" key="6">
    <source>
        <dbReference type="ARBA" id="ARBA00022989"/>
    </source>
</evidence>
<keyword evidence="7 8" id="KW-0472">Membrane</keyword>
<accession>K3WHX6</accession>
<feature type="transmembrane region" description="Helical" evidence="8">
    <location>
        <begin position="93"/>
        <end position="118"/>
    </location>
</feature>
<evidence type="ECO:0000256" key="5">
    <source>
        <dbReference type="ARBA" id="ARBA00022970"/>
    </source>
</evidence>
<evidence type="ECO:0000256" key="2">
    <source>
        <dbReference type="ARBA" id="ARBA00008066"/>
    </source>
</evidence>
<dbReference type="VEuPathDB" id="FungiDB:PYU1_G004557"/>
<dbReference type="STRING" id="431595.K3WHX6"/>
<evidence type="ECO:0000313" key="10">
    <source>
        <dbReference type="EnsemblProtists" id="PYU1_T004568"/>
    </source>
</evidence>
<evidence type="ECO:0000259" key="9">
    <source>
        <dbReference type="Pfam" id="PF01490"/>
    </source>
</evidence>
<feature type="transmembrane region" description="Helical" evidence="8">
    <location>
        <begin position="199"/>
        <end position="218"/>
    </location>
</feature>
<feature type="transmembrane region" description="Helical" evidence="8">
    <location>
        <begin position="225"/>
        <end position="244"/>
    </location>
</feature>
<dbReference type="eggNOG" id="KOG1305">
    <property type="taxonomic scope" value="Eukaryota"/>
</dbReference>
<dbReference type="InParanoid" id="K3WHX6"/>
<dbReference type="AlphaFoldDB" id="K3WHX6"/>
<dbReference type="EMBL" id="GL376631">
    <property type="status" value="NOT_ANNOTATED_CDS"/>
    <property type="molecule type" value="Genomic_DNA"/>
</dbReference>
<feature type="transmembrane region" description="Helical" evidence="8">
    <location>
        <begin position="305"/>
        <end position="329"/>
    </location>
</feature>
<feature type="transmembrane region" description="Helical" evidence="8">
    <location>
        <begin position="431"/>
        <end position="449"/>
    </location>
</feature>
<dbReference type="Proteomes" id="UP000019132">
    <property type="component" value="Unassembled WGS sequence"/>
</dbReference>
<feature type="transmembrane region" description="Helical" evidence="8">
    <location>
        <begin position="67"/>
        <end position="87"/>
    </location>
</feature>
<comment type="similarity">
    <text evidence="2">Belongs to the amino acid/polyamine transporter 2 family.</text>
</comment>
<dbReference type="GO" id="GO:0015179">
    <property type="term" value="F:L-amino acid transmembrane transporter activity"/>
    <property type="evidence" value="ECO:0007669"/>
    <property type="project" value="TreeGrafter"/>
</dbReference>
<organism evidence="10 11">
    <name type="scientific">Globisporangium ultimum (strain ATCC 200006 / CBS 805.95 / DAOM BR144)</name>
    <name type="common">Pythium ultimum</name>
    <dbReference type="NCBI Taxonomy" id="431595"/>
    <lineage>
        <taxon>Eukaryota</taxon>
        <taxon>Sar</taxon>
        <taxon>Stramenopiles</taxon>
        <taxon>Oomycota</taxon>
        <taxon>Peronosporomycetes</taxon>
        <taxon>Pythiales</taxon>
        <taxon>Pythiaceae</taxon>
        <taxon>Globisporangium</taxon>
    </lineage>
</organism>
<name>K3WHX6_GLOUD</name>
<dbReference type="OMA" id="CAMICIP"/>
<dbReference type="HOGENOM" id="CLU_018665_0_0_1"/>
<keyword evidence="4 8" id="KW-0812">Transmembrane</keyword>
<keyword evidence="11" id="KW-1185">Reference proteome</keyword>
<keyword evidence="6 8" id="KW-1133">Transmembrane helix</keyword>
<feature type="transmembrane region" description="Helical" evidence="8">
    <location>
        <begin position="502"/>
        <end position="523"/>
    </location>
</feature>
<reference evidence="10" key="3">
    <citation type="submission" date="2015-02" db="UniProtKB">
        <authorList>
            <consortium name="EnsemblProtists"/>
        </authorList>
    </citation>
    <scope>IDENTIFICATION</scope>
    <source>
        <strain evidence="10">DAOM BR144</strain>
    </source>
</reference>
<dbReference type="EnsemblProtists" id="PYU1_T004568">
    <property type="protein sequence ID" value="PYU1_T004568"/>
    <property type="gene ID" value="PYU1_G004557"/>
</dbReference>
<comment type="subcellular location">
    <subcellularLocation>
        <location evidence="1">Membrane</location>
        <topology evidence="1">Multi-pass membrane protein</topology>
    </subcellularLocation>
</comment>
<evidence type="ECO:0000256" key="4">
    <source>
        <dbReference type="ARBA" id="ARBA00022692"/>
    </source>
</evidence>
<evidence type="ECO:0000256" key="7">
    <source>
        <dbReference type="ARBA" id="ARBA00023136"/>
    </source>
</evidence>
<sequence>MGKSVRKYRKNRDYEYVDPSTASAYYDDDKDSEHAAGSVIDHDLLASPRHFIPLEELAQGESSPLQVVTLLVAACVGPTVLVMPFVFLQGGFVMTIFMVLFVGVASYWASSGLIRLGVDHGIYSFQGLAQLAFGFRGAFVVAAAQFLVSLGLILTYLTIIFQDFPVLLGHSLHLDFDANGWPMETDNRLASKILSDRTLFAELISFIVVIPMCLFLYSYRKMQNWTAVMTFLLIIASLCAVGKARSYHNSNTPTMSQGFTRDYVAVPSTLCQAFGILSTQFACQHHTFHTFYALRNRSIALFSRISLFASLLVLYLAFSFGIGGYVSFLGATKPDVTQNYDFEANRSMLPFWLFLPVCAMICIPMEVISSRFTVLQLARATADHDLAPEEALFRAQPEGKQYEATSGSDPNTSSLEHKTVQCGEDASYTRVHVVITFVLLVILVQIVALRSPLDLGNVLSVTGGLAGIVLIFVFPAACYLKLPVSDDRRVGEITARRVYTKYVPWASIIVGIVAAIACIIANVA</sequence>
<dbReference type="Pfam" id="PF01490">
    <property type="entry name" value="Aa_trans"/>
    <property type="match status" value="1"/>
</dbReference>
<feature type="domain" description="Amino acid transporter transmembrane" evidence="9">
    <location>
        <begin position="61"/>
        <end position="515"/>
    </location>
</feature>
<evidence type="ECO:0000256" key="3">
    <source>
        <dbReference type="ARBA" id="ARBA00022448"/>
    </source>
</evidence>